<organism evidence="2 3">
    <name type="scientific">Lacticaseibacillus paracasei NRIC 0644</name>
    <dbReference type="NCBI Taxonomy" id="1435038"/>
    <lineage>
        <taxon>Bacteria</taxon>
        <taxon>Bacillati</taxon>
        <taxon>Bacillota</taxon>
        <taxon>Bacilli</taxon>
        <taxon>Lactobacillales</taxon>
        <taxon>Lactobacillaceae</taxon>
        <taxon>Lacticaseibacillus</taxon>
    </lineage>
</organism>
<keyword evidence="1" id="KW-0812">Transmembrane</keyword>
<evidence type="ECO:0000313" key="2">
    <source>
        <dbReference type="EMBL" id="GAN38000.1"/>
    </source>
</evidence>
<dbReference type="AlphaFoldDB" id="A0A0C9P0U1"/>
<accession>A0A0C9P0U1</accession>
<dbReference type="EMBL" id="BAYM01000389">
    <property type="protein sequence ID" value="GAN38000.1"/>
    <property type="molecule type" value="Genomic_DNA"/>
</dbReference>
<feature type="transmembrane region" description="Helical" evidence="1">
    <location>
        <begin position="88"/>
        <end position="113"/>
    </location>
</feature>
<keyword evidence="1" id="KW-0472">Membrane</keyword>
<sequence length="209" mass="23290">MPSTLKRLVGLELKANECNTSLIVLGCGLLMPVVFTMTPSNLAQAAMPGELFLPLLTIFAFGSLFLPEQTVEIGAVINSKQTQLWWLYLLRFIWYAVVLAMLATVLIGVYAFLNVEVNLLILWFDFVVKILLVGSITVLSYSLSRSLAVAYLLPTAYFALCIGYRYLGAVNIMTFMRHRAVSDNWIQLLLTGLFLAISFLSLKSRPVRG</sequence>
<reference evidence="3" key="1">
    <citation type="submission" date="2014-05" db="EMBL/GenBank/DDBJ databases">
        <title>Whole genome sequencing of Lactobacillus casei NRIC0644.</title>
        <authorList>
            <person name="Atarashi H."/>
            <person name="Yoshida Y."/>
            <person name="Fujimura S."/>
            <person name="Tanaka N."/>
            <person name="Shiwa Y."/>
            <person name="Yoshikawa H."/>
            <person name="Okada S."/>
            <person name="Nakagawa J."/>
        </authorList>
    </citation>
    <scope>NUCLEOTIDE SEQUENCE [LARGE SCALE GENOMIC DNA]</scope>
    <source>
        <strain evidence="3">NRIC0644</strain>
    </source>
</reference>
<feature type="transmembrane region" description="Helical" evidence="1">
    <location>
        <begin position="185"/>
        <end position="202"/>
    </location>
</feature>
<dbReference type="Proteomes" id="UP000032552">
    <property type="component" value="Unassembled WGS sequence"/>
</dbReference>
<keyword evidence="1" id="KW-1133">Transmembrane helix</keyword>
<evidence type="ECO:0000256" key="1">
    <source>
        <dbReference type="SAM" id="Phobius"/>
    </source>
</evidence>
<protein>
    <submittedName>
        <fullName evidence="2">Uncharacterized protein</fullName>
    </submittedName>
</protein>
<proteinExistence type="predicted"/>
<evidence type="ECO:0000313" key="3">
    <source>
        <dbReference type="Proteomes" id="UP000032552"/>
    </source>
</evidence>
<feature type="transmembrane region" description="Helical" evidence="1">
    <location>
        <begin position="119"/>
        <end position="141"/>
    </location>
</feature>
<name>A0A0C9P0U1_LACPA</name>
<feature type="transmembrane region" description="Helical" evidence="1">
    <location>
        <begin position="21"/>
        <end position="39"/>
    </location>
</feature>
<comment type="caution">
    <text evidence="2">The sequence shown here is derived from an EMBL/GenBank/DDBJ whole genome shotgun (WGS) entry which is preliminary data.</text>
</comment>
<gene>
    <name evidence="2" type="ORF">LC0644_2589</name>
</gene>
<feature type="transmembrane region" description="Helical" evidence="1">
    <location>
        <begin position="148"/>
        <end position="165"/>
    </location>
</feature>
<feature type="transmembrane region" description="Helical" evidence="1">
    <location>
        <begin position="51"/>
        <end position="67"/>
    </location>
</feature>